<organism evidence="2 4">
    <name type="scientific">Bradyrhizobium elkanii</name>
    <dbReference type="NCBI Taxonomy" id="29448"/>
    <lineage>
        <taxon>Bacteria</taxon>
        <taxon>Pseudomonadati</taxon>
        <taxon>Pseudomonadota</taxon>
        <taxon>Alphaproteobacteria</taxon>
        <taxon>Hyphomicrobiales</taxon>
        <taxon>Nitrobacteraceae</taxon>
        <taxon>Bradyrhizobium</taxon>
    </lineage>
</organism>
<evidence type="ECO:0000313" key="3">
    <source>
        <dbReference type="EMBL" id="MEY9314471.1"/>
    </source>
</evidence>
<evidence type="ECO:0000256" key="1">
    <source>
        <dbReference type="SAM" id="MobiDB-lite"/>
    </source>
</evidence>
<proteinExistence type="predicted"/>
<evidence type="ECO:0000313" key="2">
    <source>
        <dbReference type="EMBL" id="MBP1290542.1"/>
    </source>
</evidence>
<dbReference type="Proteomes" id="UP001565471">
    <property type="component" value="Unassembled WGS sequence"/>
</dbReference>
<dbReference type="EMBL" id="JAFICZ010000001">
    <property type="protein sequence ID" value="MBP1290542.1"/>
    <property type="molecule type" value="Genomic_DNA"/>
</dbReference>
<feature type="compositionally biased region" description="Polar residues" evidence="1">
    <location>
        <begin position="7"/>
        <end position="16"/>
    </location>
</feature>
<name>A0A8I2C292_BRAEL</name>
<evidence type="ECO:0000313" key="4">
    <source>
        <dbReference type="Proteomes" id="UP000673383"/>
    </source>
</evidence>
<comment type="caution">
    <text evidence="2">The sequence shown here is derived from an EMBL/GenBank/DDBJ whole genome shotgun (WGS) entry which is preliminary data.</text>
</comment>
<dbReference type="Proteomes" id="UP000673383">
    <property type="component" value="Unassembled WGS sequence"/>
</dbReference>
<keyword evidence="5" id="KW-1185">Reference proteome</keyword>
<feature type="region of interest" description="Disordered" evidence="1">
    <location>
        <begin position="1"/>
        <end position="46"/>
    </location>
</feature>
<reference evidence="2" key="1">
    <citation type="submission" date="2021-02" db="EMBL/GenBank/DDBJ databases">
        <title>Genomic Encyclopedia of Type Strains, Phase IV (KMG-V): Genome sequencing to study the core and pangenomes of soil and plant-associated prokaryotes.</title>
        <authorList>
            <person name="Whitman W."/>
        </authorList>
    </citation>
    <scope>NUCLEOTIDE SEQUENCE</scope>
    <source>
        <strain evidence="2">USDA 406</strain>
    </source>
</reference>
<dbReference type="AlphaFoldDB" id="A0A8I2C292"/>
<dbReference type="RefSeq" id="WP_016848161.1">
    <property type="nucleotide sequence ID" value="NZ_CP126003.1"/>
</dbReference>
<sequence>MYGRIVGSSSPSTGASQADEAGEAGDSSHFTEMVAGVGSSGASPARYSLESNPPISEIDRSSFNDGLWRFLGSDIQSIASSREEYSDFVSKKAERAATVAGSYLHTYDDLSRPAKFFSYKLGDETVGLLRVGGPVRIKGDAFRNQFGRNDLTSVVDLRVTHPLVENAGDILLEHQLRIDARNGAEPLILSKPALGGMEPRLAEMGFVHVGRNHWVLDPHQHPEVWTKNENDEWQRVGKPTKYLAKAGDGDSATQAPRQFDSSDEDDSTEYYYLERALAGLHTE</sequence>
<evidence type="ECO:0000313" key="5">
    <source>
        <dbReference type="Proteomes" id="UP001565471"/>
    </source>
</evidence>
<protein>
    <recommendedName>
        <fullName evidence="6">Host specificity protein</fullName>
    </recommendedName>
</protein>
<evidence type="ECO:0008006" key="6">
    <source>
        <dbReference type="Google" id="ProtNLM"/>
    </source>
</evidence>
<gene>
    <name evidence="3" type="ORF">ABIF29_001270</name>
    <name evidence="2" type="ORF">JOH49_000295</name>
</gene>
<dbReference type="EMBL" id="JBGBZA010000002">
    <property type="protein sequence ID" value="MEY9314471.1"/>
    <property type="molecule type" value="Genomic_DNA"/>
</dbReference>
<reference evidence="3 5" key="2">
    <citation type="submission" date="2024-07" db="EMBL/GenBank/DDBJ databases">
        <title>Genomic Encyclopedia of Type Strains, Phase V (KMG-V): Genome sequencing to study the core and pangenomes of soil and plant-associated prokaryotes.</title>
        <authorList>
            <person name="Whitman W."/>
        </authorList>
    </citation>
    <scope>NUCLEOTIDE SEQUENCE [LARGE SCALE GENOMIC DNA]</scope>
    <source>
        <strain evidence="3 5">USDA 415</strain>
    </source>
</reference>
<feature type="region of interest" description="Disordered" evidence="1">
    <location>
        <begin position="243"/>
        <end position="267"/>
    </location>
</feature>
<accession>A0A8I2C292</accession>